<dbReference type="Pfam" id="PF02657">
    <property type="entry name" value="SufE"/>
    <property type="match status" value="1"/>
</dbReference>
<name>A0AAV9CSC6_ACOCL</name>
<dbReference type="EMBL" id="JAUJYO010000017">
    <property type="protein sequence ID" value="KAK1291792.1"/>
    <property type="molecule type" value="Genomic_DNA"/>
</dbReference>
<feature type="region of interest" description="Disordered" evidence="5">
    <location>
        <begin position="251"/>
        <end position="270"/>
    </location>
</feature>
<evidence type="ECO:0000256" key="3">
    <source>
        <dbReference type="ARBA" id="ARBA00022640"/>
    </source>
</evidence>
<protein>
    <recommendedName>
        <fullName evidence="6">Fe-S metabolism associated domain-containing protein</fullName>
    </recommendedName>
</protein>
<dbReference type="Pfam" id="PF01722">
    <property type="entry name" value="BolA"/>
    <property type="match status" value="1"/>
</dbReference>
<reference evidence="7" key="1">
    <citation type="journal article" date="2023" name="Nat. Commun.">
        <title>Diploid and tetraploid genomes of Acorus and the evolution of monocots.</title>
        <authorList>
            <person name="Ma L."/>
            <person name="Liu K.W."/>
            <person name="Li Z."/>
            <person name="Hsiao Y.Y."/>
            <person name="Qi Y."/>
            <person name="Fu T."/>
            <person name="Tang G.D."/>
            <person name="Zhang D."/>
            <person name="Sun W.H."/>
            <person name="Liu D.K."/>
            <person name="Li Y."/>
            <person name="Chen G.Z."/>
            <person name="Liu X.D."/>
            <person name="Liao X.Y."/>
            <person name="Jiang Y.T."/>
            <person name="Yu X."/>
            <person name="Hao Y."/>
            <person name="Huang J."/>
            <person name="Zhao X.W."/>
            <person name="Ke S."/>
            <person name="Chen Y.Y."/>
            <person name="Wu W.L."/>
            <person name="Hsu J.L."/>
            <person name="Lin Y.F."/>
            <person name="Huang M.D."/>
            <person name="Li C.Y."/>
            <person name="Huang L."/>
            <person name="Wang Z.W."/>
            <person name="Zhao X."/>
            <person name="Zhong W.Y."/>
            <person name="Peng D.H."/>
            <person name="Ahmad S."/>
            <person name="Lan S."/>
            <person name="Zhang J.S."/>
            <person name="Tsai W.C."/>
            <person name="Van de Peer Y."/>
            <person name="Liu Z.J."/>
        </authorList>
    </citation>
    <scope>NUCLEOTIDE SEQUENCE</scope>
    <source>
        <strain evidence="7">CP</strain>
    </source>
</reference>
<evidence type="ECO:0000313" key="8">
    <source>
        <dbReference type="Proteomes" id="UP001180020"/>
    </source>
</evidence>
<dbReference type="Gene3D" id="3.30.300.90">
    <property type="entry name" value="BolA-like"/>
    <property type="match status" value="1"/>
</dbReference>
<dbReference type="SUPFAM" id="SSF82649">
    <property type="entry name" value="SufE/NifU"/>
    <property type="match status" value="1"/>
</dbReference>
<evidence type="ECO:0000256" key="2">
    <source>
        <dbReference type="ARBA" id="ARBA00022528"/>
    </source>
</evidence>
<dbReference type="GO" id="GO:0009507">
    <property type="term" value="C:chloroplast"/>
    <property type="evidence" value="ECO:0007669"/>
    <property type="project" value="UniProtKB-SubCell"/>
</dbReference>
<dbReference type="GO" id="GO:0016226">
    <property type="term" value="P:iron-sulfur cluster assembly"/>
    <property type="evidence" value="ECO:0007669"/>
    <property type="project" value="TreeGrafter"/>
</dbReference>
<dbReference type="InterPro" id="IPR036065">
    <property type="entry name" value="BolA-like_sf"/>
</dbReference>
<dbReference type="PANTHER" id="PTHR46230:SF3">
    <property type="entry name" value="SUFE-LIKE PROTEIN 1, CHLOROPLASTIC_MITOCHONDRIAL"/>
    <property type="match status" value="1"/>
</dbReference>
<evidence type="ECO:0000256" key="5">
    <source>
        <dbReference type="SAM" id="MobiDB-lite"/>
    </source>
</evidence>
<keyword evidence="4" id="KW-0809">Transit peptide</keyword>
<organism evidence="7 8">
    <name type="scientific">Acorus calamus</name>
    <name type="common">Sweet flag</name>
    <dbReference type="NCBI Taxonomy" id="4465"/>
    <lineage>
        <taxon>Eukaryota</taxon>
        <taxon>Viridiplantae</taxon>
        <taxon>Streptophyta</taxon>
        <taxon>Embryophyta</taxon>
        <taxon>Tracheophyta</taxon>
        <taxon>Spermatophyta</taxon>
        <taxon>Magnoliopsida</taxon>
        <taxon>Liliopsida</taxon>
        <taxon>Acoraceae</taxon>
        <taxon>Acorus</taxon>
    </lineage>
</organism>
<proteinExistence type="predicted"/>
<comment type="subcellular location">
    <subcellularLocation>
        <location evidence="1">Plastid</location>
        <location evidence="1">Chloroplast</location>
    </subcellularLocation>
</comment>
<sequence length="363" mass="39345">MAASITSISYTASLRSFPSKTHLRPPNPTLKNLPFLHKTPSFSSISIQTLFTPSPPSSSLQQIPDSDTQSAPDDESILSSLPPTLRDIVRLFRTVTDPRAKYEQLLHYARTLPPMDPSLKTDRNKVRGCVSQVWVHARAISDAEAAASSESVRVRFEADSDAVITKGLASLLVQGLSGCPASEVVRVRPEFLGLLGLQQSLTPSRNNGFLNMLSMMQRKALEIELGGGGGGEASVVDDRLGIRSEKVEKDEILSGGDANSGDGEGRLGERGRRIGEVLMRELKPVELRIEDESHKHAGHAGVGGRASEGGETHFNVRIVSEAFEGKRLLKRHRMVYDLLKDELESGLHALSIDAKTPAEIGGN</sequence>
<dbReference type="Proteomes" id="UP001180020">
    <property type="component" value="Unassembled WGS sequence"/>
</dbReference>
<gene>
    <name evidence="7" type="ORF">QJS10_CPB17g00372</name>
</gene>
<keyword evidence="8" id="KW-1185">Reference proteome</keyword>
<dbReference type="InterPro" id="IPR003808">
    <property type="entry name" value="Fe-S_metab-assoc_dom"/>
</dbReference>
<accession>A0AAV9CSC6</accession>
<dbReference type="AlphaFoldDB" id="A0AAV9CSC6"/>
<dbReference type="FunFam" id="3.30.300.90:FF:000004">
    <property type="entry name" value="SufE-like protein, chloroplastic"/>
    <property type="match status" value="1"/>
</dbReference>
<evidence type="ECO:0000313" key="7">
    <source>
        <dbReference type="EMBL" id="KAK1291792.1"/>
    </source>
</evidence>
<evidence type="ECO:0000256" key="4">
    <source>
        <dbReference type="ARBA" id="ARBA00022946"/>
    </source>
</evidence>
<comment type="caution">
    <text evidence="7">The sequence shown here is derived from an EMBL/GenBank/DDBJ whole genome shotgun (WGS) entry which is preliminary data.</text>
</comment>
<dbReference type="SUPFAM" id="SSF82657">
    <property type="entry name" value="BolA-like"/>
    <property type="match status" value="1"/>
</dbReference>
<feature type="compositionally biased region" description="Polar residues" evidence="5">
    <location>
        <begin position="60"/>
        <end position="80"/>
    </location>
</feature>
<feature type="domain" description="Fe-S metabolism associated" evidence="6">
    <location>
        <begin position="91"/>
        <end position="218"/>
    </location>
</feature>
<keyword evidence="3" id="KW-0934">Plastid</keyword>
<keyword evidence="2" id="KW-0150">Chloroplast</keyword>
<evidence type="ECO:0000256" key="1">
    <source>
        <dbReference type="ARBA" id="ARBA00004229"/>
    </source>
</evidence>
<reference evidence="7" key="2">
    <citation type="submission" date="2023-06" db="EMBL/GenBank/DDBJ databases">
        <authorList>
            <person name="Ma L."/>
            <person name="Liu K.-W."/>
            <person name="Li Z."/>
            <person name="Hsiao Y.-Y."/>
            <person name="Qi Y."/>
            <person name="Fu T."/>
            <person name="Tang G."/>
            <person name="Zhang D."/>
            <person name="Sun W.-H."/>
            <person name="Liu D.-K."/>
            <person name="Li Y."/>
            <person name="Chen G.-Z."/>
            <person name="Liu X.-D."/>
            <person name="Liao X.-Y."/>
            <person name="Jiang Y.-T."/>
            <person name="Yu X."/>
            <person name="Hao Y."/>
            <person name="Huang J."/>
            <person name="Zhao X.-W."/>
            <person name="Ke S."/>
            <person name="Chen Y.-Y."/>
            <person name="Wu W.-L."/>
            <person name="Hsu J.-L."/>
            <person name="Lin Y.-F."/>
            <person name="Huang M.-D."/>
            <person name="Li C.-Y."/>
            <person name="Huang L."/>
            <person name="Wang Z.-W."/>
            <person name="Zhao X."/>
            <person name="Zhong W.-Y."/>
            <person name="Peng D.-H."/>
            <person name="Ahmad S."/>
            <person name="Lan S."/>
            <person name="Zhang J.-S."/>
            <person name="Tsai W.-C."/>
            <person name="Van De Peer Y."/>
            <person name="Liu Z.-J."/>
        </authorList>
    </citation>
    <scope>NUCLEOTIDE SEQUENCE</scope>
    <source>
        <strain evidence="7">CP</strain>
        <tissue evidence="7">Leaves</tissue>
    </source>
</reference>
<evidence type="ECO:0000259" key="6">
    <source>
        <dbReference type="Pfam" id="PF02657"/>
    </source>
</evidence>
<dbReference type="PANTHER" id="PTHR46230">
    <property type="match status" value="1"/>
</dbReference>
<dbReference type="InterPro" id="IPR002634">
    <property type="entry name" value="BolA"/>
</dbReference>
<feature type="region of interest" description="Disordered" evidence="5">
    <location>
        <begin position="53"/>
        <end position="80"/>
    </location>
</feature>
<dbReference type="Gene3D" id="3.90.1010.10">
    <property type="match status" value="1"/>
</dbReference>